<evidence type="ECO:0000313" key="3">
    <source>
        <dbReference type="Proteomes" id="UP000266906"/>
    </source>
</evidence>
<dbReference type="RefSeq" id="WP_123820704.1">
    <property type="nucleotide sequence ID" value="NZ_RKQG01000002.1"/>
</dbReference>
<dbReference type="InterPro" id="IPR051678">
    <property type="entry name" value="AGP_Transferase"/>
</dbReference>
<gene>
    <name evidence="2" type="ORF">EDD38_6250</name>
</gene>
<feature type="domain" description="Aminoglycoside phosphotransferase" evidence="1">
    <location>
        <begin position="41"/>
        <end position="285"/>
    </location>
</feature>
<keyword evidence="3" id="KW-1185">Reference proteome</keyword>
<dbReference type="SUPFAM" id="SSF56112">
    <property type="entry name" value="Protein kinase-like (PK-like)"/>
    <property type="match status" value="1"/>
</dbReference>
<dbReference type="InterPro" id="IPR011009">
    <property type="entry name" value="Kinase-like_dom_sf"/>
</dbReference>
<dbReference type="Pfam" id="PF01636">
    <property type="entry name" value="APH"/>
    <property type="match status" value="1"/>
</dbReference>
<proteinExistence type="predicted"/>
<evidence type="ECO:0000259" key="1">
    <source>
        <dbReference type="Pfam" id="PF01636"/>
    </source>
</evidence>
<sequence>MKYQPIDRAPGAFQQAVPPQAIEEMCRRAFGPGTEVLAAVELGGGMYNSTYRLEFADGRQTVLRVAPEPDRQFRSERALMRNEYATVPYLAPVAHLVPRVLAADFTHQVLGRDHLFQTFLDGLPAPQGLPLHPRPAWRGFYAQLGTVAREIHGVRGPWFGTVAGPGHRTWSEAVLAGLTDTAADLADTGTPFDDVEELIALAGRHRAVLDRITEPRLLHGDLWNINLMIAPDSPAPVITGVLDCDRAHWGDPEADWTIFMAARRPGTERDAFWDTWGPLAADPEAAWRRLLYTARHLAAVRLESVRLADPEQAAATVDDLRALLDRLARGVR</sequence>
<evidence type="ECO:0000313" key="2">
    <source>
        <dbReference type="EMBL" id="RPE29100.1"/>
    </source>
</evidence>
<comment type="caution">
    <text evidence="2">The sequence shown here is derived from an EMBL/GenBank/DDBJ whole genome shotgun (WGS) entry which is preliminary data.</text>
</comment>
<dbReference type="GO" id="GO:0016301">
    <property type="term" value="F:kinase activity"/>
    <property type="evidence" value="ECO:0007669"/>
    <property type="project" value="UniProtKB-KW"/>
</dbReference>
<dbReference type="EMBL" id="RKQG01000002">
    <property type="protein sequence ID" value="RPE29100.1"/>
    <property type="molecule type" value="Genomic_DNA"/>
</dbReference>
<dbReference type="Proteomes" id="UP000266906">
    <property type="component" value="Unassembled WGS sequence"/>
</dbReference>
<dbReference type="AlphaFoldDB" id="A0A3N4RQC9"/>
<dbReference type="PANTHER" id="PTHR21310">
    <property type="entry name" value="AMINOGLYCOSIDE PHOSPHOTRANSFERASE-RELATED-RELATED"/>
    <property type="match status" value="1"/>
</dbReference>
<name>A0A3N4RQC9_9ACTN</name>
<reference evidence="2 3" key="1">
    <citation type="submission" date="2018-11" db="EMBL/GenBank/DDBJ databases">
        <title>Sequencing the genomes of 1000 actinobacteria strains.</title>
        <authorList>
            <person name="Klenk H.-P."/>
        </authorList>
    </citation>
    <scope>NUCLEOTIDE SEQUENCE [LARGE SCALE GENOMIC DNA]</scope>
    <source>
        <strain evidence="2 3">DSM 44781</strain>
    </source>
</reference>
<keyword evidence="2" id="KW-0418">Kinase</keyword>
<organism evidence="2 3">
    <name type="scientific">Kitasatospora cineracea</name>
    <dbReference type="NCBI Taxonomy" id="88074"/>
    <lineage>
        <taxon>Bacteria</taxon>
        <taxon>Bacillati</taxon>
        <taxon>Actinomycetota</taxon>
        <taxon>Actinomycetes</taxon>
        <taxon>Kitasatosporales</taxon>
        <taxon>Streptomycetaceae</taxon>
        <taxon>Kitasatospora</taxon>
    </lineage>
</organism>
<protein>
    <submittedName>
        <fullName evidence="2">Aminoglycoside phosphotransferase (APT) family kinase protein</fullName>
    </submittedName>
</protein>
<accession>A0A3N4RQC9</accession>
<dbReference type="PANTHER" id="PTHR21310:SF15">
    <property type="entry name" value="AMINOGLYCOSIDE PHOSPHOTRANSFERASE DOMAIN-CONTAINING PROTEIN"/>
    <property type="match status" value="1"/>
</dbReference>
<dbReference type="Gene3D" id="3.30.200.20">
    <property type="entry name" value="Phosphorylase Kinase, domain 1"/>
    <property type="match status" value="1"/>
</dbReference>
<dbReference type="InterPro" id="IPR002575">
    <property type="entry name" value="Aminoglycoside_PTrfase"/>
</dbReference>
<keyword evidence="2" id="KW-0808">Transferase</keyword>
<dbReference type="Gene3D" id="3.90.1200.10">
    <property type="match status" value="1"/>
</dbReference>